<dbReference type="EMBL" id="LFLK01000008">
    <property type="protein sequence ID" value="OCR90222.1"/>
    <property type="molecule type" value="Genomic_DNA"/>
</dbReference>
<dbReference type="InterPro" id="IPR037026">
    <property type="entry name" value="Vgr_OB-fold_dom_sf"/>
</dbReference>
<reference evidence="1 2" key="1">
    <citation type="journal article" date="2016" name="Genome Biol. Evol.">
        <title>Comparative Genomics of Campylobacter fetus from Reptiles and Mammals Reveals Divergent Evolution in Host-Associated Lineages.</title>
        <authorList>
            <person name="Gilbert M.J."/>
            <person name="Miller W.G."/>
            <person name="Yee E."/>
            <person name="Zomer A.L."/>
            <person name="van der Graaf-van Bloois L."/>
            <person name="Fitzgerald C."/>
            <person name="Forbes K.J."/>
            <person name="Meric G."/>
            <person name="Sheppard S.K."/>
            <person name="Wagenaar J.A."/>
            <person name="Duim B."/>
        </authorList>
    </citation>
    <scope>NUCLEOTIDE SEQUENCE [LARGE SCALE GENOMIC DNA]</scope>
    <source>
        <strain evidence="1 2">12S02225-3</strain>
    </source>
</reference>
<evidence type="ECO:0000313" key="2">
    <source>
        <dbReference type="Proteomes" id="UP000093100"/>
    </source>
</evidence>
<name>A0AAX0H9U5_CAMFE</name>
<dbReference type="RefSeq" id="WP_065841126.1">
    <property type="nucleotide sequence ID" value="NZ_JAAOXI010000010.1"/>
</dbReference>
<evidence type="ECO:0008006" key="3">
    <source>
        <dbReference type="Google" id="ProtNLM"/>
    </source>
</evidence>
<protein>
    <recommendedName>
        <fullName evidence="3">Phage baseplate assembly protein V</fullName>
    </recommendedName>
</protein>
<proteinExistence type="predicted"/>
<accession>A0AAX0H9U5</accession>
<comment type="caution">
    <text evidence="1">The sequence shown here is derived from an EMBL/GenBank/DDBJ whole genome shotgun (WGS) entry which is preliminary data.</text>
</comment>
<dbReference type="NCBIfam" id="TIGR01644">
    <property type="entry name" value="phage_P2_V"/>
    <property type="match status" value="1"/>
</dbReference>
<gene>
    <name evidence="1" type="ORF">CFT12S02225_07585</name>
</gene>
<dbReference type="InterPro" id="IPR013046">
    <property type="entry name" value="GpV/Gp45"/>
</dbReference>
<evidence type="ECO:0000313" key="1">
    <source>
        <dbReference type="EMBL" id="OCR90222.1"/>
    </source>
</evidence>
<sequence length="169" mass="18373">MITLGTICEVEVSKSLVKVNYQGTISKFIPYLQKANSFKQSFTPPRVGEQVILYQCSNGNFKFCQGAICTKANKEPNGSSSTKEITQYEDGTIVCYDTKNSTMEILNPKTLNLSVQNSIDIKATTSVTITAPHIFINGNLKVSGDITDSRGDLTGHSHIDSDGATSNPR</sequence>
<dbReference type="Proteomes" id="UP000093100">
    <property type="component" value="Unassembled WGS sequence"/>
</dbReference>
<dbReference type="Gene3D" id="6.20.150.10">
    <property type="match status" value="1"/>
</dbReference>
<dbReference type="Gene3D" id="2.40.50.230">
    <property type="entry name" value="Gp5 N-terminal domain"/>
    <property type="match status" value="1"/>
</dbReference>
<organism evidence="1 2">
    <name type="scientific">Campylobacter fetus subsp. testudinum</name>
    <dbReference type="NCBI Taxonomy" id="1507806"/>
    <lineage>
        <taxon>Bacteria</taxon>
        <taxon>Pseudomonadati</taxon>
        <taxon>Campylobacterota</taxon>
        <taxon>Epsilonproteobacteria</taxon>
        <taxon>Campylobacterales</taxon>
        <taxon>Campylobacteraceae</taxon>
        <taxon>Campylobacter</taxon>
    </lineage>
</organism>
<dbReference type="AlphaFoldDB" id="A0AAX0H9U5"/>